<dbReference type="GO" id="GO:0016887">
    <property type="term" value="F:ATP hydrolysis activity"/>
    <property type="evidence" value="ECO:0007669"/>
    <property type="project" value="InterPro"/>
</dbReference>
<feature type="compositionally biased region" description="Polar residues" evidence="13">
    <location>
        <begin position="26"/>
        <end position="37"/>
    </location>
</feature>
<dbReference type="PROSITE" id="PS00154">
    <property type="entry name" value="ATPASE_E1_E2"/>
    <property type="match status" value="1"/>
</dbReference>
<keyword evidence="12" id="KW-0375">Hydrogen ion transport</keyword>
<dbReference type="Gene3D" id="3.40.1110.10">
    <property type="entry name" value="Calcium-transporting ATPase, cytoplasmic domain N"/>
    <property type="match status" value="1"/>
</dbReference>
<feature type="transmembrane region" description="Helical" evidence="12">
    <location>
        <begin position="329"/>
        <end position="353"/>
    </location>
</feature>
<dbReference type="InterPro" id="IPR004014">
    <property type="entry name" value="ATPase_P-typ_cation-transptr_N"/>
</dbReference>
<evidence type="ECO:0000256" key="10">
    <source>
        <dbReference type="ARBA" id="ARBA00022989"/>
    </source>
</evidence>
<feature type="compositionally biased region" description="Basic and acidic residues" evidence="13">
    <location>
        <begin position="45"/>
        <end position="65"/>
    </location>
</feature>
<dbReference type="Proteomes" id="UP000039324">
    <property type="component" value="Unassembled WGS sequence"/>
</dbReference>
<reference evidence="15 16" key="1">
    <citation type="submission" date="2015-02" db="EMBL/GenBank/DDBJ databases">
        <authorList>
            <person name="Chooi Y.-H."/>
        </authorList>
    </citation>
    <scope>NUCLEOTIDE SEQUENCE [LARGE SCALE GENOMIC DNA]</scope>
    <source>
        <strain evidence="15">E3</strain>
    </source>
</reference>
<evidence type="ECO:0000256" key="3">
    <source>
        <dbReference type="ARBA" id="ARBA00022553"/>
    </source>
</evidence>
<gene>
    <name evidence="15" type="ORF">PBRA_007569</name>
</gene>
<evidence type="ECO:0000259" key="14">
    <source>
        <dbReference type="SMART" id="SM00831"/>
    </source>
</evidence>
<dbReference type="InterPro" id="IPR001757">
    <property type="entry name" value="P_typ_ATPase"/>
</dbReference>
<comment type="subcellular location">
    <subcellularLocation>
        <location evidence="12">Cell membrane</location>
        <topology evidence="12">Multi-pass membrane protein</topology>
    </subcellularLocation>
    <subcellularLocation>
        <location evidence="1">Membrane</location>
        <topology evidence="1">Multi-pass membrane protein</topology>
    </subcellularLocation>
</comment>
<dbReference type="SFLD" id="SFLDG00002">
    <property type="entry name" value="C1.7:_P-type_atpase_like"/>
    <property type="match status" value="1"/>
</dbReference>
<dbReference type="EMBL" id="CDSF01000094">
    <property type="protein sequence ID" value="CEO99835.1"/>
    <property type="molecule type" value="Genomic_DNA"/>
</dbReference>
<feature type="transmembrane region" description="Helical" evidence="12">
    <location>
        <begin position="805"/>
        <end position="832"/>
    </location>
</feature>
<dbReference type="InterPro" id="IPR008250">
    <property type="entry name" value="ATPase_P-typ_transduc_dom_A_sf"/>
</dbReference>
<dbReference type="Gene3D" id="3.40.50.1000">
    <property type="entry name" value="HAD superfamily/HAD-like"/>
    <property type="match status" value="1"/>
</dbReference>
<dbReference type="FunFam" id="3.40.1110.10:FF:000005">
    <property type="entry name" value="Plasma membrane ATPase"/>
    <property type="match status" value="1"/>
</dbReference>
<keyword evidence="8 12" id="KW-0460">Magnesium</keyword>
<dbReference type="InterPro" id="IPR006534">
    <property type="entry name" value="P-type_ATPase_IIIA"/>
</dbReference>
<dbReference type="InterPro" id="IPR023214">
    <property type="entry name" value="HAD_sf"/>
</dbReference>
<keyword evidence="11 12" id="KW-0472">Membrane</keyword>
<evidence type="ECO:0000256" key="4">
    <source>
        <dbReference type="ARBA" id="ARBA00022692"/>
    </source>
</evidence>
<evidence type="ECO:0000256" key="11">
    <source>
        <dbReference type="ARBA" id="ARBA00023136"/>
    </source>
</evidence>
<dbReference type="GO" id="GO:0046872">
    <property type="term" value="F:metal ion binding"/>
    <property type="evidence" value="ECO:0007669"/>
    <property type="project" value="UniProtKB-KW"/>
</dbReference>
<evidence type="ECO:0000256" key="2">
    <source>
        <dbReference type="ARBA" id="ARBA00008804"/>
    </source>
</evidence>
<dbReference type="NCBIfam" id="TIGR01647">
    <property type="entry name" value="ATPase-IIIA_H"/>
    <property type="match status" value="1"/>
</dbReference>
<dbReference type="InterPro" id="IPR023299">
    <property type="entry name" value="ATPase_P-typ_cyto_dom_N"/>
</dbReference>
<evidence type="ECO:0000256" key="1">
    <source>
        <dbReference type="ARBA" id="ARBA00004141"/>
    </source>
</evidence>
<keyword evidence="6 12" id="KW-0547">Nucleotide-binding</keyword>
<keyword evidence="9 12" id="KW-1278">Translocase</keyword>
<keyword evidence="4 12" id="KW-0812">Transmembrane</keyword>
<keyword evidence="16" id="KW-1185">Reference proteome</keyword>
<evidence type="ECO:0000256" key="13">
    <source>
        <dbReference type="SAM" id="MobiDB-lite"/>
    </source>
</evidence>
<dbReference type="SFLD" id="SFLDS00003">
    <property type="entry name" value="Haloacid_Dehalogenase"/>
    <property type="match status" value="1"/>
</dbReference>
<keyword evidence="7 12" id="KW-0067">ATP-binding</keyword>
<feature type="transmembrane region" description="Helical" evidence="12">
    <location>
        <begin position="852"/>
        <end position="874"/>
    </location>
</feature>
<evidence type="ECO:0000256" key="6">
    <source>
        <dbReference type="ARBA" id="ARBA00022741"/>
    </source>
</evidence>
<dbReference type="PRINTS" id="PR00119">
    <property type="entry name" value="CATATPASE"/>
</dbReference>
<dbReference type="OMA" id="GHFELVM"/>
<dbReference type="InterPro" id="IPR023298">
    <property type="entry name" value="ATPase_P-typ_TM_dom_sf"/>
</dbReference>
<feature type="transmembrane region" description="Helical" evidence="12">
    <location>
        <begin position="916"/>
        <end position="935"/>
    </location>
</feature>
<dbReference type="AlphaFoldDB" id="A0A0G4IWY7"/>
<evidence type="ECO:0000256" key="9">
    <source>
        <dbReference type="ARBA" id="ARBA00022967"/>
    </source>
</evidence>
<feature type="transmembrane region" description="Helical" evidence="12">
    <location>
        <begin position="703"/>
        <end position="723"/>
    </location>
</feature>
<keyword evidence="10 12" id="KW-1133">Transmembrane helix</keyword>
<feature type="compositionally biased region" description="Basic and acidic residues" evidence="13">
    <location>
        <begin position="75"/>
        <end position="100"/>
    </location>
</feature>
<dbReference type="GO" id="GO:0005886">
    <property type="term" value="C:plasma membrane"/>
    <property type="evidence" value="ECO:0007669"/>
    <property type="project" value="UniProtKB-SubCell"/>
</dbReference>
<comment type="similarity">
    <text evidence="2 12">Belongs to the cation transport ATPase (P-type) (TC 3.A.3) family. Type IIIA subfamily.</text>
</comment>
<dbReference type="Pfam" id="PF00702">
    <property type="entry name" value="Hydrolase"/>
    <property type="match status" value="1"/>
</dbReference>
<dbReference type="GO" id="GO:0120029">
    <property type="term" value="P:proton export across plasma membrane"/>
    <property type="evidence" value="ECO:0007669"/>
    <property type="project" value="UniProtKB-UniRule"/>
</dbReference>
<accession>A0A0G4IWY7</accession>
<protein>
    <recommendedName>
        <fullName evidence="12">Plasma membrane ATPase</fullName>
        <ecNumber evidence="12">7.1.2.1</ecNumber>
    </recommendedName>
</protein>
<dbReference type="Gene3D" id="2.70.150.10">
    <property type="entry name" value="Calcium-transporting ATPase, cytoplasmic transduction domain A"/>
    <property type="match status" value="1"/>
</dbReference>
<keyword evidence="5" id="KW-0479">Metal-binding</keyword>
<dbReference type="NCBIfam" id="TIGR01494">
    <property type="entry name" value="ATPase_P-type"/>
    <property type="match status" value="2"/>
</dbReference>
<keyword evidence="12" id="KW-0406">Ion transport</keyword>
<dbReference type="GO" id="GO:0005524">
    <property type="term" value="F:ATP binding"/>
    <property type="evidence" value="ECO:0007669"/>
    <property type="project" value="UniProtKB-UniRule"/>
</dbReference>
<evidence type="ECO:0000256" key="7">
    <source>
        <dbReference type="ARBA" id="ARBA00022840"/>
    </source>
</evidence>
<dbReference type="SUPFAM" id="SSF81653">
    <property type="entry name" value="Calcium ATPase, transduction domain A"/>
    <property type="match status" value="1"/>
</dbReference>
<feature type="transmembrane region" description="Helical" evidence="12">
    <location>
        <begin position="769"/>
        <end position="793"/>
    </location>
</feature>
<dbReference type="OrthoDB" id="116380at2759"/>
<dbReference type="SUPFAM" id="SSF56784">
    <property type="entry name" value="HAD-like"/>
    <property type="match status" value="1"/>
</dbReference>
<dbReference type="PRINTS" id="PR00120">
    <property type="entry name" value="HATPASE"/>
</dbReference>
<feature type="transmembrane region" description="Helical" evidence="12">
    <location>
        <begin position="735"/>
        <end position="757"/>
    </location>
</feature>
<organism evidence="15 16">
    <name type="scientific">Plasmodiophora brassicae</name>
    <name type="common">Clubroot disease agent</name>
    <dbReference type="NCBI Taxonomy" id="37360"/>
    <lineage>
        <taxon>Eukaryota</taxon>
        <taxon>Sar</taxon>
        <taxon>Rhizaria</taxon>
        <taxon>Endomyxa</taxon>
        <taxon>Phytomyxea</taxon>
        <taxon>Plasmodiophorida</taxon>
        <taxon>Plasmodiophoridae</taxon>
        <taxon>Plasmodiophora</taxon>
    </lineage>
</organism>
<evidence type="ECO:0000313" key="16">
    <source>
        <dbReference type="Proteomes" id="UP000039324"/>
    </source>
</evidence>
<dbReference type="FunFam" id="2.70.150.10:FF:000042">
    <property type="entry name" value="Plasma membrane ATPase"/>
    <property type="match status" value="1"/>
</dbReference>
<feature type="domain" description="Cation-transporting P-type ATPase N-terminal" evidence="14">
    <location>
        <begin position="101"/>
        <end position="182"/>
    </location>
</feature>
<dbReference type="InterPro" id="IPR059000">
    <property type="entry name" value="ATPase_P-type_domA"/>
</dbReference>
<feature type="transmembrane region" description="Helical" evidence="12">
    <location>
        <begin position="365"/>
        <end position="388"/>
    </location>
</feature>
<keyword evidence="3" id="KW-0597">Phosphoprotein</keyword>
<dbReference type="InterPro" id="IPR036412">
    <property type="entry name" value="HAD-like_sf"/>
</dbReference>
<feature type="transmembrane region" description="Helical" evidence="12">
    <location>
        <begin position="886"/>
        <end position="910"/>
    </location>
</feature>
<dbReference type="CDD" id="cd02076">
    <property type="entry name" value="P-type_ATPase_H"/>
    <property type="match status" value="1"/>
</dbReference>
<dbReference type="FunFam" id="3.40.50.1000:FF:000211">
    <property type="entry name" value="Plasma membrane ATPase"/>
    <property type="match status" value="1"/>
</dbReference>
<dbReference type="SFLD" id="SFLDF00027">
    <property type="entry name" value="p-type_atpase"/>
    <property type="match status" value="1"/>
</dbReference>
<evidence type="ECO:0000256" key="8">
    <source>
        <dbReference type="ARBA" id="ARBA00022842"/>
    </source>
</evidence>
<keyword evidence="12" id="KW-0813">Transport</keyword>
<feature type="region of interest" description="Disordered" evidence="13">
    <location>
        <begin position="1"/>
        <end position="100"/>
    </location>
</feature>
<evidence type="ECO:0000313" key="15">
    <source>
        <dbReference type="EMBL" id="CEO99835.1"/>
    </source>
</evidence>
<dbReference type="Gene3D" id="1.20.1110.10">
    <property type="entry name" value="Calcium-transporting ATPase, transmembrane domain"/>
    <property type="match status" value="1"/>
</dbReference>
<dbReference type="GO" id="GO:0008553">
    <property type="term" value="F:P-type proton-exporting transporter activity"/>
    <property type="evidence" value="ECO:0007669"/>
    <property type="project" value="UniProtKB-UniRule"/>
</dbReference>
<dbReference type="EC" id="7.1.2.1" evidence="12"/>
<evidence type="ECO:0000256" key="12">
    <source>
        <dbReference type="RuleBase" id="RU362083"/>
    </source>
</evidence>
<dbReference type="SUPFAM" id="SSF81665">
    <property type="entry name" value="Calcium ATPase, transmembrane domain M"/>
    <property type="match status" value="1"/>
</dbReference>
<dbReference type="Pfam" id="PF00690">
    <property type="entry name" value="Cation_ATPase_N"/>
    <property type="match status" value="1"/>
</dbReference>
<proteinExistence type="inferred from homology"/>
<dbReference type="SMART" id="SM00831">
    <property type="entry name" value="Cation_ATPase_N"/>
    <property type="match status" value="1"/>
</dbReference>
<dbReference type="InterPro" id="IPR044492">
    <property type="entry name" value="P_typ_ATPase_HD_dom"/>
</dbReference>
<dbReference type="Pfam" id="PF00122">
    <property type="entry name" value="E1-E2_ATPase"/>
    <property type="match status" value="1"/>
</dbReference>
<evidence type="ECO:0000256" key="5">
    <source>
        <dbReference type="ARBA" id="ARBA00022723"/>
    </source>
</evidence>
<comment type="catalytic activity">
    <reaction evidence="12">
        <text>ATP + H2O + H(+)(in) = ADP + phosphate + 2 H(+)(out)</text>
        <dbReference type="Rhea" id="RHEA:20852"/>
        <dbReference type="ChEBI" id="CHEBI:15377"/>
        <dbReference type="ChEBI" id="CHEBI:15378"/>
        <dbReference type="ChEBI" id="CHEBI:30616"/>
        <dbReference type="ChEBI" id="CHEBI:43474"/>
        <dbReference type="ChEBI" id="CHEBI:456216"/>
        <dbReference type="EC" id="7.1.2.1"/>
    </reaction>
</comment>
<dbReference type="InterPro" id="IPR018303">
    <property type="entry name" value="ATPase_P-typ_P_site"/>
</dbReference>
<name>A0A0G4IWY7_PLABS</name>
<sequence>MGSNAAGDDPKSIIVDAGADKKQEGGASQSASKQPGHNSDADPVLYRHDHGSARYLFGEDGKADHGATGTPRPMTKKEVSDEAENVKESGKIPDLKDLHDNFHSARSDKHRASLKGDEEQMPPIPYSTGLTTQQAEELLKVHGRNELVENAKPMWKLFVEQFTAPMPIGIWIAMIVELSLENWTDAVILFVLQCINGTVGFTEARKAGNAVAALKATLKPMAQVKRDGQWQTIHAALLVPGDCVTLSSGSAVPADCIINHGAVHVDQSSLTGESLPVRMNKGDVTRMGSTIARGEVEATVYLTGMQTFYGKTAALLQVGGDELGELQKLLLHVVLVLLALSFVLCGITLAVLLVHGQNFRESLGFVVVLMVASIPIAMEVVVTATLALGSRELSSHSAIVARLSSIERLSGITVLCSDKTGTLTLNKMMIQQECPAFLPNITRDDVLLHASLATKWKEPPKDALDTMILGVTNVDECNKYEQLDYTPFDASLKRTEAVIKDPSGNIYKVSKGAPHVLLNLCDDKDRIERAVEASVVDLASRGVRSLAVARTNAEGAWTMMGILSFLDPPRPDSKATIKKANDYGVIVKMITGDHQLVAVETSKALELGRGDIMQCTHGELPTIDLSGGKLSVPPTLGHDFAGLIMSKDGFSQALPEHKFVIVEALKQAGYIVGMTGDGVNDAPALKNASVGIAVQGATDAARAAAHIILTAPGLNAIVEAIVISRRIFCRMHSFLVYRIAATFQLLCFFFIGVLWLQPNSFFSGYEHEYWTMPVIALIVITVLNDGTIVSIAYDRVTPPKTPQSWVMLRLWGMAFTLGIVACSSSILLLYLALDSHSPSSLFARIGIEPLTYGNVVTCIYLKVSLSDFLTIFSARTGADPCFSSRPSGVLFGAALFAVAMSTILSLTWPFGEGAEAIEILNVVFIWIYCLCWFFIQDLTKVAVFKLGRYIYQQRNKVNPNQLHGVRIVD</sequence>
<dbReference type="STRING" id="37360.A0A0G4IWY7"/>
<dbReference type="PANTHER" id="PTHR42861">
    <property type="entry name" value="CALCIUM-TRANSPORTING ATPASE"/>
    <property type="match status" value="1"/>
</dbReference>